<dbReference type="OrthoDB" id="7462971at2"/>
<dbReference type="EMBL" id="SIXF01000002">
    <property type="protein sequence ID" value="TBO44470.1"/>
    <property type="molecule type" value="Genomic_DNA"/>
</dbReference>
<comment type="caution">
    <text evidence="1">The sequence shown here is derived from an EMBL/GenBank/DDBJ whole genome shotgun (WGS) entry which is preliminary data.</text>
</comment>
<dbReference type="AlphaFoldDB" id="A0A4Q9HIE3"/>
<accession>A0A4Q9HIE3</accession>
<evidence type="ECO:0000313" key="2">
    <source>
        <dbReference type="Proteomes" id="UP000291819"/>
    </source>
</evidence>
<dbReference type="RefSeq" id="WP_131028545.1">
    <property type="nucleotide sequence ID" value="NZ_SIXF01000002.1"/>
</dbReference>
<sequence length="346" mass="39616">MSIEGVRKKAKNLIKVRKSEADALLFEMLTALMWARNGWEVNFLEESKTGKMPDLLAKKGDKEYHIECKRQKKTSEYAYRETKKRQVMISYISKELLIHNLLLDIVFHVELESLSDTYLRDLLIEKIPTISNPGRISDEGKVDIDISFVDIKGINEHLVKFFVKHHSPQLNLLIGKKAPDNLGFTSGMYANFIKVGDGEVNNQYVSEISNAYGVFWHCDAPDAISAKARDIKKQLFSALKQFQPNQNVVIHIGMETFDGPEVEMKRMLKITDTIENVEFKAPDLKWAYCHFFQSYATPDEAWVFDETVNTISSIPPEGKPPLISSFLVIPEDTSLHNLAHWERPLP</sequence>
<keyword evidence="2" id="KW-1185">Reference proteome</keyword>
<dbReference type="Proteomes" id="UP000291819">
    <property type="component" value="Unassembled WGS sequence"/>
</dbReference>
<organism evidence="1 2">
    <name type="scientific">Pedobacter kyonggii</name>
    <dbReference type="NCBI Taxonomy" id="1926871"/>
    <lineage>
        <taxon>Bacteria</taxon>
        <taxon>Pseudomonadati</taxon>
        <taxon>Bacteroidota</taxon>
        <taxon>Sphingobacteriia</taxon>
        <taxon>Sphingobacteriales</taxon>
        <taxon>Sphingobacteriaceae</taxon>
        <taxon>Pedobacter</taxon>
    </lineage>
</organism>
<gene>
    <name evidence="1" type="ORF">EYS08_03960</name>
</gene>
<reference evidence="1 2" key="1">
    <citation type="submission" date="2019-02" db="EMBL/GenBank/DDBJ databases">
        <title>Pedobacter kyonggii whole genome sequence analysis.</title>
        <authorList>
            <person name="Dahal R.H."/>
        </authorList>
    </citation>
    <scope>NUCLEOTIDE SEQUENCE [LARGE SCALE GENOMIC DNA]</scope>
    <source>
        <strain evidence="1 2">K-4-11-1</strain>
    </source>
</reference>
<evidence type="ECO:0000313" key="1">
    <source>
        <dbReference type="EMBL" id="TBO44470.1"/>
    </source>
</evidence>
<name>A0A4Q9HIE3_9SPHI</name>
<protein>
    <submittedName>
        <fullName evidence="1">Uncharacterized protein</fullName>
    </submittedName>
</protein>
<proteinExistence type="predicted"/>